<evidence type="ECO:0000313" key="1">
    <source>
        <dbReference type="EMBL" id="ETK85709.1"/>
    </source>
</evidence>
<proteinExistence type="predicted"/>
<sequence>MVTSSCSPSEPKERERQTVVERLLLGKAILAIRANRAAPIVYGSLPSDTFGSACDIQLDITRLRSPPLCT</sequence>
<accession>W2GS78</accession>
<dbReference type="EMBL" id="KI679921">
    <property type="protein sequence ID" value="ETL92250.1"/>
    <property type="molecule type" value="Genomic_DNA"/>
</dbReference>
<reference evidence="1" key="2">
    <citation type="submission" date="2013-11" db="EMBL/GenBank/DDBJ databases">
        <title>The Genome Sequence of Phytophthora parasitica CJ02B3.</title>
        <authorList>
            <consortium name="The Broad Institute Genomics Platform"/>
            <person name="Russ C."/>
            <person name="Tyler B."/>
            <person name="Panabieres F."/>
            <person name="Shan W."/>
            <person name="Tripathy S."/>
            <person name="Grunwald N."/>
            <person name="Machado M."/>
            <person name="Johnson C.S."/>
            <person name="Arredondo F."/>
            <person name="Hong C."/>
            <person name="Coffey M."/>
            <person name="Young S.K."/>
            <person name="Zeng Q."/>
            <person name="Gargeya S."/>
            <person name="Fitzgerald M."/>
            <person name="Abouelleil A."/>
            <person name="Alvarado L."/>
            <person name="Chapman S.B."/>
            <person name="Gainer-Dewar J."/>
            <person name="Goldberg J."/>
            <person name="Griggs A."/>
            <person name="Gujja S."/>
            <person name="Hansen M."/>
            <person name="Howarth C."/>
            <person name="Imamovic A."/>
            <person name="Ireland A."/>
            <person name="Larimer J."/>
            <person name="McCowan C."/>
            <person name="Murphy C."/>
            <person name="Pearson M."/>
            <person name="Poon T.W."/>
            <person name="Priest M."/>
            <person name="Roberts A."/>
            <person name="Saif S."/>
            <person name="Shea T."/>
            <person name="Sykes S."/>
            <person name="Wortman J."/>
            <person name="Nusbaum C."/>
            <person name="Birren B."/>
        </authorList>
    </citation>
    <scope>NUCLEOTIDE SEQUENCE [LARGE SCALE GENOMIC DNA]</scope>
    <source>
        <strain evidence="1">CJ02B3</strain>
    </source>
</reference>
<dbReference type="Proteomes" id="UP000054423">
    <property type="component" value="Unassembled WGS sequence"/>
</dbReference>
<gene>
    <name evidence="1" type="ORF">L915_09560</name>
    <name evidence="2" type="ORF">L917_09395</name>
</gene>
<evidence type="ECO:0000313" key="2">
    <source>
        <dbReference type="EMBL" id="ETL92250.1"/>
    </source>
</evidence>
<reference evidence="2" key="1">
    <citation type="submission" date="2013-11" db="EMBL/GenBank/DDBJ databases">
        <title>The Genome Sequence of Phytophthora parasitica CHvinca01.</title>
        <authorList>
            <consortium name="The Broad Institute Genomics Platform"/>
            <person name="Russ C."/>
            <person name="Tyler B."/>
            <person name="Panabieres F."/>
            <person name="Shan W."/>
            <person name="Tripathy S."/>
            <person name="Grunwald N."/>
            <person name="Machado M."/>
            <person name="Johnson C.S."/>
            <person name="Arredondo F."/>
            <person name="Hong C."/>
            <person name="Coffey M."/>
            <person name="Young S.K."/>
            <person name="Zeng Q."/>
            <person name="Gargeya S."/>
            <person name="Fitzgerald M."/>
            <person name="Abouelleil A."/>
            <person name="Alvarado L."/>
            <person name="Chapman S.B."/>
            <person name="Gainer-Dewar J."/>
            <person name="Goldberg J."/>
            <person name="Griggs A."/>
            <person name="Gujja S."/>
            <person name="Hansen M."/>
            <person name="Howarth C."/>
            <person name="Imamovic A."/>
            <person name="Ireland A."/>
            <person name="Larimer J."/>
            <person name="McCowan C."/>
            <person name="Murphy C."/>
            <person name="Pearson M."/>
            <person name="Poon T.W."/>
            <person name="Priest M."/>
            <person name="Roberts A."/>
            <person name="Saif S."/>
            <person name="Shea T."/>
            <person name="Sykes S."/>
            <person name="Wortman J."/>
            <person name="Nusbaum C."/>
            <person name="Birren B."/>
        </authorList>
    </citation>
    <scope>NUCLEOTIDE SEQUENCE [LARGE SCALE GENOMIC DNA]</scope>
    <source>
        <strain evidence="2">CHvinca01</strain>
    </source>
</reference>
<protein>
    <submittedName>
        <fullName evidence="1">Uncharacterized protein</fullName>
    </submittedName>
</protein>
<dbReference type="EMBL" id="KI686525">
    <property type="protein sequence ID" value="ETK85709.1"/>
    <property type="molecule type" value="Genomic_DNA"/>
</dbReference>
<dbReference type="AlphaFoldDB" id="W2GS78"/>
<dbReference type="Proteomes" id="UP000053236">
    <property type="component" value="Unassembled WGS sequence"/>
</dbReference>
<organism evidence="1">
    <name type="scientific">Phytophthora nicotianae</name>
    <name type="common">Potato buckeye rot agent</name>
    <name type="synonym">Phytophthora parasitica</name>
    <dbReference type="NCBI Taxonomy" id="4792"/>
    <lineage>
        <taxon>Eukaryota</taxon>
        <taxon>Sar</taxon>
        <taxon>Stramenopiles</taxon>
        <taxon>Oomycota</taxon>
        <taxon>Peronosporomycetes</taxon>
        <taxon>Peronosporales</taxon>
        <taxon>Peronosporaceae</taxon>
        <taxon>Phytophthora</taxon>
    </lineage>
</organism>
<name>W2GS78_PHYNI</name>